<name>A0ABQ5QUS8_9ACTN</name>
<evidence type="ECO:0000256" key="2">
    <source>
        <dbReference type="SAM" id="Phobius"/>
    </source>
</evidence>
<dbReference type="RefSeq" id="WP_281897117.1">
    <property type="nucleotide sequence ID" value="NZ_BSDI01000016.1"/>
</dbReference>
<dbReference type="Pfam" id="PF13400">
    <property type="entry name" value="Tad"/>
    <property type="match status" value="1"/>
</dbReference>
<evidence type="ECO:0000259" key="3">
    <source>
        <dbReference type="Pfam" id="PF13400"/>
    </source>
</evidence>
<keyword evidence="2" id="KW-0812">Transmembrane</keyword>
<feature type="transmembrane region" description="Helical" evidence="2">
    <location>
        <begin position="54"/>
        <end position="76"/>
    </location>
</feature>
<dbReference type="InterPro" id="IPR028087">
    <property type="entry name" value="Tad_N"/>
</dbReference>
<dbReference type="InterPro" id="IPR021202">
    <property type="entry name" value="Rv3654c-like"/>
</dbReference>
<proteinExistence type="predicted"/>
<dbReference type="NCBIfam" id="TIGR03816">
    <property type="entry name" value="tadE_like_DECH"/>
    <property type="match status" value="1"/>
</dbReference>
<evidence type="ECO:0000313" key="5">
    <source>
        <dbReference type="Proteomes" id="UP001144280"/>
    </source>
</evidence>
<feature type="compositionally biased region" description="Low complexity" evidence="1">
    <location>
        <begin position="10"/>
        <end position="41"/>
    </location>
</feature>
<organism evidence="4 5">
    <name type="scientific">Phytohabitans aurantiacus</name>
    <dbReference type="NCBI Taxonomy" id="3016789"/>
    <lineage>
        <taxon>Bacteria</taxon>
        <taxon>Bacillati</taxon>
        <taxon>Actinomycetota</taxon>
        <taxon>Actinomycetes</taxon>
        <taxon>Micromonosporales</taxon>
        <taxon>Micromonosporaceae</taxon>
    </lineage>
</organism>
<dbReference type="Proteomes" id="UP001144280">
    <property type="component" value="Unassembled WGS sequence"/>
</dbReference>
<gene>
    <name evidence="4" type="ORF">Pa4123_36100</name>
</gene>
<keyword evidence="2" id="KW-0472">Membrane</keyword>
<feature type="region of interest" description="Disordered" evidence="1">
    <location>
        <begin position="1"/>
        <end position="43"/>
    </location>
</feature>
<keyword evidence="2" id="KW-1133">Transmembrane helix</keyword>
<comment type="caution">
    <text evidence="4">The sequence shown here is derived from an EMBL/GenBank/DDBJ whole genome shotgun (WGS) entry which is preliminary data.</text>
</comment>
<protein>
    <recommendedName>
        <fullName evidence="3">Putative Flp pilus-assembly TadG-like N-terminal domain-containing protein</fullName>
    </recommendedName>
</protein>
<dbReference type="EMBL" id="BSDI01000016">
    <property type="protein sequence ID" value="GLH98335.1"/>
    <property type="molecule type" value="Genomic_DNA"/>
</dbReference>
<keyword evidence="5" id="KW-1185">Reference proteome</keyword>
<evidence type="ECO:0000313" key="4">
    <source>
        <dbReference type="EMBL" id="GLH98335.1"/>
    </source>
</evidence>
<reference evidence="4" key="1">
    <citation type="submission" date="2022-12" db="EMBL/GenBank/DDBJ databases">
        <title>New Phytohabitans aurantiacus sp. RD004123 nov., an actinomycete isolated from soil.</title>
        <authorList>
            <person name="Triningsih D.W."/>
            <person name="Harunari E."/>
            <person name="Igarashi Y."/>
        </authorList>
    </citation>
    <scope>NUCLEOTIDE SEQUENCE</scope>
    <source>
        <strain evidence="4">RD004123</strain>
    </source>
</reference>
<feature type="domain" description="Putative Flp pilus-assembly TadG-like N-terminal" evidence="3">
    <location>
        <begin position="50"/>
        <end position="97"/>
    </location>
</feature>
<evidence type="ECO:0000256" key="1">
    <source>
        <dbReference type="SAM" id="MobiDB-lite"/>
    </source>
</evidence>
<sequence>MSHLNPPGPATTGQTAGPATTGPATTGPATTGPACPPAARTTARDRRDLGAATVWVLTIGLVFVIAGLGGAAVGAARVAKHQARTAADLGALAGAAQVFEGEEAACGRAADLVRRNGGRLTRCVVDGLDLIVTAEVKVTPLPGITRTARQDARAGPVRTSAR</sequence>
<accession>A0ABQ5QUS8</accession>